<gene>
    <name evidence="6" type="primary">rps8e</name>
    <name evidence="7" type="ordered locus">Vdis_2406</name>
</gene>
<sequence>MVKLLSFYQGRDTKKPSGGYRARPYKVKRKALGGGPPTNTTLSSNDVRRVIRVFGGNVKVKAVSVQYANLYIPKEGKAVKVKILRVLETPANRELAKRDIIVKGAIIETERGRAVVTSRPGQDGVVNAVLLEK</sequence>
<protein>
    <recommendedName>
        <fullName evidence="5 6">Small ribosomal subunit protein eS8</fullName>
    </recommendedName>
</protein>
<dbReference type="PANTHER" id="PTHR10394">
    <property type="entry name" value="40S RIBOSOMAL PROTEIN S8"/>
    <property type="match status" value="1"/>
</dbReference>
<comment type="subunit">
    <text evidence="2 6">Part of the 30S ribosomal subunit.</text>
</comment>
<dbReference type="Proteomes" id="UP000006681">
    <property type="component" value="Chromosome"/>
</dbReference>
<evidence type="ECO:0000256" key="6">
    <source>
        <dbReference type="HAMAP-Rule" id="MF_00029"/>
    </source>
</evidence>
<reference evidence="7 8" key="1">
    <citation type="journal article" date="2010" name="Stand. Genomic Sci.">
        <title>Complete genome sequence of Vulcanisaeta distributa type strain (IC-017).</title>
        <authorList>
            <person name="Mavromatis K."/>
            <person name="Sikorski J."/>
            <person name="Pabst E."/>
            <person name="Teshima H."/>
            <person name="Lapidus A."/>
            <person name="Lucas S."/>
            <person name="Nolan M."/>
            <person name="Glavina Del Rio T."/>
            <person name="Cheng J.F."/>
            <person name="Bruce D."/>
            <person name="Goodwin L."/>
            <person name="Pitluck S."/>
            <person name="Liolios K."/>
            <person name="Ivanova N."/>
            <person name="Mikhailova N."/>
            <person name="Pati A."/>
            <person name="Chen A."/>
            <person name="Palaniappan K."/>
            <person name="Land M."/>
            <person name="Hauser L."/>
            <person name="Chang Y.J."/>
            <person name="Jeffries C.D."/>
            <person name="Rohde M."/>
            <person name="Spring S."/>
            <person name="Goker M."/>
            <person name="Wirth R."/>
            <person name="Woyke T."/>
            <person name="Bristow J."/>
            <person name="Eisen J.A."/>
            <person name="Markowitz V."/>
            <person name="Hugenholtz P."/>
            <person name="Klenk H.P."/>
            <person name="Kyrpides N.C."/>
        </authorList>
    </citation>
    <scope>NUCLEOTIDE SEQUENCE [LARGE SCALE GENOMIC DNA]</scope>
    <source>
        <strain evidence="8">DSM 14429 / JCM 11212 / NBRC 100878 / IC-017</strain>
    </source>
</reference>
<dbReference type="OrthoDB" id="372305at2157"/>
<evidence type="ECO:0000313" key="7">
    <source>
        <dbReference type="EMBL" id="ADN51773.1"/>
    </source>
</evidence>
<reference evidence="8" key="2">
    <citation type="journal article" date="2010" name="Stand. Genomic Sci.">
        <title>Complete genome sequence of Vulcanisaeta distributa type strain (IC-017T).</title>
        <authorList>
            <person name="Mavromatis K."/>
            <person name="Sikorski J."/>
            <person name="Pabst E."/>
            <person name="Teshima H."/>
            <person name="Lapidus A."/>
            <person name="Lucas S."/>
            <person name="Nolan M."/>
            <person name="Glavina Del Rio T."/>
            <person name="Cheng J."/>
            <person name="Bruce D."/>
            <person name="Goodwin L."/>
            <person name="Pitluck S."/>
            <person name="Liolios K."/>
            <person name="Ivanova N."/>
            <person name="Mikhailova N."/>
            <person name="Pati A."/>
            <person name="Chen A."/>
            <person name="Palaniappan K."/>
            <person name="Land M."/>
            <person name="Hauser L."/>
            <person name="Chang Y."/>
            <person name="Jeffries C."/>
            <person name="Rohde M."/>
            <person name="Spring S."/>
            <person name="Goker M."/>
            <person name="Wirth R."/>
            <person name="Woyke T."/>
            <person name="Bristow J."/>
            <person name="Eisen J."/>
            <person name="Markowitz V."/>
            <person name="Hugenholtz P."/>
            <person name="Klenk H."/>
            <person name="Kyrpides N."/>
        </authorList>
    </citation>
    <scope>NUCLEOTIDE SEQUENCE [LARGE SCALE GENOMIC DNA]</scope>
    <source>
        <strain evidence="8">DSM 14429 / JCM 11212 / NBRC 100878 / IC-017</strain>
    </source>
</reference>
<keyword evidence="3 6" id="KW-0689">Ribosomal protein</keyword>
<evidence type="ECO:0000256" key="2">
    <source>
        <dbReference type="ARBA" id="ARBA00011458"/>
    </source>
</evidence>
<dbReference type="RefSeq" id="WP_013337498.1">
    <property type="nucleotide sequence ID" value="NC_014537.1"/>
</dbReference>
<dbReference type="EMBL" id="CP002100">
    <property type="protein sequence ID" value="ADN51773.1"/>
    <property type="molecule type" value="Genomic_DNA"/>
</dbReference>
<evidence type="ECO:0000256" key="4">
    <source>
        <dbReference type="ARBA" id="ARBA00023274"/>
    </source>
</evidence>
<dbReference type="GO" id="GO:0003735">
    <property type="term" value="F:structural constituent of ribosome"/>
    <property type="evidence" value="ECO:0007669"/>
    <property type="project" value="InterPro"/>
</dbReference>
<dbReference type="InterPro" id="IPR001047">
    <property type="entry name" value="Ribosomal_eS8"/>
</dbReference>
<dbReference type="GO" id="GO:1990904">
    <property type="term" value="C:ribonucleoprotein complex"/>
    <property type="evidence" value="ECO:0007669"/>
    <property type="project" value="UniProtKB-KW"/>
</dbReference>
<proteinExistence type="inferred from homology"/>
<accession>E1QR83</accession>
<name>E1QR83_VULDI</name>
<dbReference type="STRING" id="572478.Vdis_2406"/>
<dbReference type="GO" id="GO:0005840">
    <property type="term" value="C:ribosome"/>
    <property type="evidence" value="ECO:0007669"/>
    <property type="project" value="UniProtKB-KW"/>
</dbReference>
<dbReference type="GeneID" id="9753362"/>
<dbReference type="HAMAP" id="MF_00029">
    <property type="entry name" value="Ribosomal_eS8"/>
    <property type="match status" value="1"/>
</dbReference>
<dbReference type="Gene3D" id="2.40.10.310">
    <property type="match status" value="1"/>
</dbReference>
<dbReference type="Pfam" id="PF01201">
    <property type="entry name" value="Ribosomal_S8e"/>
    <property type="match status" value="1"/>
</dbReference>
<dbReference type="HOGENOM" id="CLU_080597_2_1_2"/>
<dbReference type="KEGG" id="vdi:Vdis_2406"/>
<organism evidence="7 8">
    <name type="scientific">Vulcanisaeta distributa (strain DSM 14429 / JCM 11212 / NBRC 100878 / IC-017)</name>
    <dbReference type="NCBI Taxonomy" id="572478"/>
    <lineage>
        <taxon>Archaea</taxon>
        <taxon>Thermoproteota</taxon>
        <taxon>Thermoprotei</taxon>
        <taxon>Thermoproteales</taxon>
        <taxon>Thermoproteaceae</taxon>
        <taxon>Vulcanisaeta</taxon>
    </lineage>
</organism>
<dbReference type="FunFam" id="2.40.10.310:FF:000002">
    <property type="entry name" value="30S ribosomal protein S8e"/>
    <property type="match status" value="1"/>
</dbReference>
<evidence type="ECO:0000256" key="3">
    <source>
        <dbReference type="ARBA" id="ARBA00022980"/>
    </source>
</evidence>
<dbReference type="InterPro" id="IPR022309">
    <property type="entry name" value="Ribosomal_Se8/biogenesis_NSA2"/>
</dbReference>
<dbReference type="InterPro" id="IPR020919">
    <property type="entry name" value="Ribosomal_protein_eS8_arc"/>
</dbReference>
<keyword evidence="8" id="KW-1185">Reference proteome</keyword>
<evidence type="ECO:0000256" key="1">
    <source>
        <dbReference type="ARBA" id="ARBA00005257"/>
    </source>
</evidence>
<evidence type="ECO:0000313" key="8">
    <source>
        <dbReference type="Proteomes" id="UP000006681"/>
    </source>
</evidence>
<keyword evidence="4 6" id="KW-0687">Ribonucleoprotein</keyword>
<dbReference type="CDD" id="cd11382">
    <property type="entry name" value="Ribosomal_S8e"/>
    <property type="match status" value="1"/>
</dbReference>
<dbReference type="GO" id="GO:0006412">
    <property type="term" value="P:translation"/>
    <property type="evidence" value="ECO:0007669"/>
    <property type="project" value="UniProtKB-UniRule"/>
</dbReference>
<dbReference type="AlphaFoldDB" id="E1QR83"/>
<comment type="similarity">
    <text evidence="1 6">Belongs to the eukaryotic ribosomal protein eS8 family.</text>
</comment>
<dbReference type="eggNOG" id="arCOG04154">
    <property type="taxonomic scope" value="Archaea"/>
</dbReference>
<evidence type="ECO:0000256" key="5">
    <source>
        <dbReference type="ARBA" id="ARBA00035277"/>
    </source>
</evidence>
<dbReference type="NCBIfam" id="TIGR00307">
    <property type="entry name" value="eS8"/>
    <property type="match status" value="1"/>
</dbReference>